<dbReference type="Gene3D" id="3.40.50.2000">
    <property type="entry name" value="Glycogen Phosphorylase B"/>
    <property type="match status" value="2"/>
</dbReference>
<dbReference type="OrthoDB" id="9807414at2"/>
<dbReference type="Pfam" id="PF13439">
    <property type="entry name" value="Glyco_transf_4"/>
    <property type="match status" value="1"/>
</dbReference>
<protein>
    <submittedName>
        <fullName evidence="3">Glycosyltransferase family 4 protein</fullName>
    </submittedName>
</protein>
<dbReference type="InterPro" id="IPR050194">
    <property type="entry name" value="Glycosyltransferase_grp1"/>
</dbReference>
<proteinExistence type="predicted"/>
<dbReference type="SUPFAM" id="SSF53756">
    <property type="entry name" value="UDP-Glycosyltransferase/glycogen phosphorylase"/>
    <property type="match status" value="1"/>
</dbReference>
<keyword evidence="4" id="KW-1185">Reference proteome</keyword>
<evidence type="ECO:0000313" key="4">
    <source>
        <dbReference type="Proteomes" id="UP000324536"/>
    </source>
</evidence>
<keyword evidence="3" id="KW-0808">Transferase</keyword>
<accession>A0A5C1YN35</accession>
<dbReference type="CDD" id="cd03801">
    <property type="entry name" value="GT4_PimA-like"/>
    <property type="match status" value="1"/>
</dbReference>
<evidence type="ECO:0000313" key="3">
    <source>
        <dbReference type="EMBL" id="QEO16918.1"/>
    </source>
</evidence>
<dbReference type="InterPro" id="IPR001296">
    <property type="entry name" value="Glyco_trans_1"/>
</dbReference>
<feature type="domain" description="Glycosyl transferase family 1" evidence="1">
    <location>
        <begin position="190"/>
        <end position="354"/>
    </location>
</feature>
<dbReference type="PANTHER" id="PTHR45947">
    <property type="entry name" value="SULFOQUINOVOSYL TRANSFERASE SQD2"/>
    <property type="match status" value="1"/>
</dbReference>
<gene>
    <name evidence="3" type="ORF">FLP30_03435</name>
</gene>
<dbReference type="KEGG" id="acek:FLP30_03435"/>
<evidence type="ECO:0000259" key="1">
    <source>
        <dbReference type="Pfam" id="PF00534"/>
    </source>
</evidence>
<dbReference type="Pfam" id="PF00534">
    <property type="entry name" value="Glycos_transf_1"/>
    <property type="match status" value="1"/>
</dbReference>
<name>A0A5C1YN35_9PROT</name>
<reference evidence="3 4" key="1">
    <citation type="submission" date="2019-09" db="EMBL/GenBank/DDBJ databases">
        <title>Genome sequencing of strain KACC 21233.</title>
        <authorList>
            <person name="Heo J."/>
            <person name="Kim S.-J."/>
            <person name="Kim J.-S."/>
            <person name="Hong S.-B."/>
            <person name="Kwon S.-W."/>
        </authorList>
    </citation>
    <scope>NUCLEOTIDE SEQUENCE [LARGE SCALE GENOMIC DNA]</scope>
    <source>
        <strain evidence="3 4">KACC 21233</strain>
    </source>
</reference>
<feature type="domain" description="Glycosyltransferase subfamily 4-like N-terminal" evidence="2">
    <location>
        <begin position="73"/>
        <end position="184"/>
    </location>
</feature>
<organism evidence="3 4">
    <name type="scientific">Acetobacter vaccinii</name>
    <dbReference type="NCBI Taxonomy" id="2592655"/>
    <lineage>
        <taxon>Bacteria</taxon>
        <taxon>Pseudomonadati</taxon>
        <taxon>Pseudomonadota</taxon>
        <taxon>Alphaproteobacteria</taxon>
        <taxon>Acetobacterales</taxon>
        <taxon>Acetobacteraceae</taxon>
        <taxon>Acetobacter</taxon>
    </lineage>
</organism>
<dbReference type="GO" id="GO:0016757">
    <property type="term" value="F:glycosyltransferase activity"/>
    <property type="evidence" value="ECO:0007669"/>
    <property type="project" value="InterPro"/>
</dbReference>
<sequence length="389" mass="41909">MKPFPDGVASIADLASATSTGVAPRVLTVLPMKERFAFTGAGAISLLVRRMALPGETVVGAMPTGPVFDDVPFRPVPKVFSLLGARAAYAKGVCQLINQLGPDLVEVHNRPDLVLALHKVFPNLPMVLVLHNDPCGMRRARTAAERTKLARCVAVVAVSEWIRERFVSQGTQACVTVLHNSLDFSQMPPPTPLTERAPVLLYAGRIVADKGVDSYVAACGLLLPRYPQWRAVMMGADRFGYDSPQTPFLNNLLPKARAAGVDVQGYQPHAAVLQAMSKAAILVVPSRWAEPFGTVALEGMGSGAALVTTRNGGLPYVAGPAAVYVDPDDPVELAAQLERLMCDAPLRESYAQAGLERARQFDSRDLRARRGLLQADVVRAWPGRNLFQD</sequence>
<dbReference type="PANTHER" id="PTHR45947:SF14">
    <property type="entry name" value="SLL1723 PROTEIN"/>
    <property type="match status" value="1"/>
</dbReference>
<dbReference type="EMBL" id="CP043506">
    <property type="protein sequence ID" value="QEO16918.1"/>
    <property type="molecule type" value="Genomic_DNA"/>
</dbReference>
<dbReference type="AlphaFoldDB" id="A0A5C1YN35"/>
<dbReference type="Proteomes" id="UP000324536">
    <property type="component" value="Chromosome"/>
</dbReference>
<evidence type="ECO:0000259" key="2">
    <source>
        <dbReference type="Pfam" id="PF13439"/>
    </source>
</evidence>
<dbReference type="InterPro" id="IPR028098">
    <property type="entry name" value="Glyco_trans_4-like_N"/>
</dbReference>